<reference evidence="2" key="1">
    <citation type="submission" date="2018-05" db="EMBL/GenBank/DDBJ databases">
        <title>Leptospira yasudae sp. nov. and Leptospira stimsonii sp. nov., two pathogenic species of the genus Leptospira isolated from environmental sources.</title>
        <authorList>
            <person name="Casanovas-Massana A."/>
            <person name="Hamond C."/>
            <person name="Santos L.A."/>
            <person name="Hacker K.P."/>
            <person name="Balassiano I."/>
            <person name="Medeiros M.A."/>
            <person name="Reis M.G."/>
            <person name="Ko A.I."/>
            <person name="Wunder E.A."/>
        </authorList>
    </citation>
    <scope>NUCLEOTIDE SEQUENCE [LARGE SCALE GENOMIC DNA]</scope>
    <source>
        <strain evidence="2">AMB6-RJ</strain>
    </source>
</reference>
<evidence type="ECO:0000313" key="1">
    <source>
        <dbReference type="EMBL" id="RHX86447.1"/>
    </source>
</evidence>
<protein>
    <submittedName>
        <fullName evidence="1">Uncharacterized protein</fullName>
    </submittedName>
</protein>
<accession>A0A8B3CRR0</accession>
<dbReference type="EMBL" id="QHCS01000002">
    <property type="protein sequence ID" value="RHX86447.1"/>
    <property type="molecule type" value="Genomic_DNA"/>
</dbReference>
<comment type="caution">
    <text evidence="1">The sequence shown here is derived from an EMBL/GenBank/DDBJ whole genome shotgun (WGS) entry which is preliminary data.</text>
</comment>
<proteinExistence type="predicted"/>
<sequence>MESDFTQFGNARRIRFLFWFRGFRTLCAKILRKKRAIKERKILFGKGGHPSASILKKLRNGKINRPTPHENRKKIRNLLILCNFESNFVFSENVRETNGKRILWTFALDRSFL</sequence>
<name>A0A8B3CRR0_9LEPT</name>
<dbReference type="RefSeq" id="WP_118982032.1">
    <property type="nucleotide sequence ID" value="NZ_QHCS01000002.1"/>
</dbReference>
<gene>
    <name evidence="1" type="ORF">DLM78_11545</name>
</gene>
<evidence type="ECO:0000313" key="2">
    <source>
        <dbReference type="Proteomes" id="UP000266669"/>
    </source>
</evidence>
<organism evidence="1 2">
    <name type="scientific">Leptospira stimsonii</name>
    <dbReference type="NCBI Taxonomy" id="2202203"/>
    <lineage>
        <taxon>Bacteria</taxon>
        <taxon>Pseudomonadati</taxon>
        <taxon>Spirochaetota</taxon>
        <taxon>Spirochaetia</taxon>
        <taxon>Leptospirales</taxon>
        <taxon>Leptospiraceae</taxon>
        <taxon>Leptospira</taxon>
    </lineage>
</organism>
<dbReference type="Proteomes" id="UP000266669">
    <property type="component" value="Unassembled WGS sequence"/>
</dbReference>
<dbReference type="AlphaFoldDB" id="A0A8B3CRR0"/>